<accession>A0AAD6UJP3</accession>
<dbReference type="GO" id="GO:0005506">
    <property type="term" value="F:iron ion binding"/>
    <property type="evidence" value="ECO:0007669"/>
    <property type="project" value="InterPro"/>
</dbReference>
<evidence type="ECO:0000256" key="1">
    <source>
        <dbReference type="ARBA" id="ARBA00001971"/>
    </source>
</evidence>
<dbReference type="EMBL" id="JARJCN010000001">
    <property type="protein sequence ID" value="KAJ7104342.1"/>
    <property type="molecule type" value="Genomic_DNA"/>
</dbReference>
<evidence type="ECO:0000256" key="10">
    <source>
        <dbReference type="RuleBase" id="RU000461"/>
    </source>
</evidence>
<dbReference type="GO" id="GO:0016705">
    <property type="term" value="F:oxidoreductase activity, acting on paired donors, with incorporation or reduction of molecular oxygen"/>
    <property type="evidence" value="ECO:0007669"/>
    <property type="project" value="InterPro"/>
</dbReference>
<dbReference type="Gene3D" id="1.10.630.10">
    <property type="entry name" value="Cytochrome P450"/>
    <property type="match status" value="1"/>
</dbReference>
<dbReference type="AlphaFoldDB" id="A0AAD6UJP3"/>
<sequence length="556" mass="61945">MSSCRSRVHLQCIKRAPTKSPFSPTLPVAHCSMVEILLPSLHMLPPTLPFLCVLLLFAWLRFKNRSKMRSNPFPPGPRKLPLIGSALSIPSSYQWIQFAKWAKAYGSDLIHLDVFGTSIVVLNSYNAASDLLEKRSSIYSNRPKLIMATEIMGWKNSMFFKQYDDTWRAGRRLLHEQFNSGVVSRFRPQQTALSNRILLRLLESPADFSTHIRSAMGAFSMSLAYGIDVLPERDPLVELAAETLAAAVQASNPGSFLVDFIPLLKHVPGWLPGASFVRNGRKWKKDSAYVVNSPFIQVKRALADGVAVPSFTRTGLEALEGRDDRESREAVLKFAAADIYVGAADTSVAALHGFFLGMLANPQAMRAAQAELDSVIKPGFLPSFEDEEHLPYISAIVSESIRWHTINPIAIPHSNSDDDVYHGYRIPADSIIIANIWAMTHDENEYPDPFAFRPERFLTKEGALDRTVRDPRTLVFGFGRRICPGMHLGTSLLWIIIASILNCFDIAKARDEAGVEIEPTYEGSSGLVSYPKPFKCSISPRSSEVEDLIKMTTEAF</sequence>
<dbReference type="PANTHER" id="PTHR46300">
    <property type="entry name" value="P450, PUTATIVE (EUROFUNG)-RELATED-RELATED"/>
    <property type="match status" value="1"/>
</dbReference>
<evidence type="ECO:0000256" key="3">
    <source>
        <dbReference type="ARBA" id="ARBA00010617"/>
    </source>
</evidence>
<dbReference type="InterPro" id="IPR001128">
    <property type="entry name" value="Cyt_P450"/>
</dbReference>
<dbReference type="PROSITE" id="PS00086">
    <property type="entry name" value="CYTOCHROME_P450"/>
    <property type="match status" value="1"/>
</dbReference>
<dbReference type="CDD" id="cd11065">
    <property type="entry name" value="CYP64-like"/>
    <property type="match status" value="1"/>
</dbReference>
<gene>
    <name evidence="12" type="ORF">B0H15DRAFT_21387</name>
</gene>
<keyword evidence="8 10" id="KW-0503">Monooxygenase</keyword>
<dbReference type="SUPFAM" id="SSF48264">
    <property type="entry name" value="Cytochrome P450"/>
    <property type="match status" value="1"/>
</dbReference>
<dbReference type="PRINTS" id="PR00463">
    <property type="entry name" value="EP450I"/>
</dbReference>
<dbReference type="InterPro" id="IPR050364">
    <property type="entry name" value="Cytochrome_P450_fung"/>
</dbReference>
<dbReference type="PANTHER" id="PTHR46300:SF7">
    <property type="entry name" value="P450, PUTATIVE (EUROFUNG)-RELATED"/>
    <property type="match status" value="1"/>
</dbReference>
<dbReference type="InterPro" id="IPR036396">
    <property type="entry name" value="Cyt_P450_sf"/>
</dbReference>
<keyword evidence="5 9" id="KW-0479">Metal-binding</keyword>
<keyword evidence="11" id="KW-0812">Transmembrane</keyword>
<dbReference type="Proteomes" id="UP001222325">
    <property type="component" value="Unassembled WGS sequence"/>
</dbReference>
<dbReference type="GO" id="GO:0004497">
    <property type="term" value="F:monooxygenase activity"/>
    <property type="evidence" value="ECO:0007669"/>
    <property type="project" value="UniProtKB-KW"/>
</dbReference>
<comment type="cofactor">
    <cofactor evidence="1 9">
        <name>heme</name>
        <dbReference type="ChEBI" id="CHEBI:30413"/>
    </cofactor>
</comment>
<keyword evidence="11" id="KW-1133">Transmembrane helix</keyword>
<comment type="caution">
    <text evidence="12">The sequence shown here is derived from an EMBL/GenBank/DDBJ whole genome shotgun (WGS) entry which is preliminary data.</text>
</comment>
<evidence type="ECO:0000256" key="4">
    <source>
        <dbReference type="ARBA" id="ARBA00022617"/>
    </source>
</evidence>
<dbReference type="Pfam" id="PF00067">
    <property type="entry name" value="p450"/>
    <property type="match status" value="1"/>
</dbReference>
<protein>
    <submittedName>
        <fullName evidence="12">Cytochrome P450</fullName>
    </submittedName>
</protein>
<evidence type="ECO:0000256" key="11">
    <source>
        <dbReference type="SAM" id="Phobius"/>
    </source>
</evidence>
<keyword evidence="13" id="KW-1185">Reference proteome</keyword>
<evidence type="ECO:0000313" key="12">
    <source>
        <dbReference type="EMBL" id="KAJ7104342.1"/>
    </source>
</evidence>
<evidence type="ECO:0000256" key="8">
    <source>
        <dbReference type="ARBA" id="ARBA00023033"/>
    </source>
</evidence>
<evidence type="ECO:0000313" key="13">
    <source>
        <dbReference type="Proteomes" id="UP001222325"/>
    </source>
</evidence>
<keyword evidence="11" id="KW-0472">Membrane</keyword>
<dbReference type="InterPro" id="IPR017972">
    <property type="entry name" value="Cyt_P450_CS"/>
</dbReference>
<evidence type="ECO:0000256" key="5">
    <source>
        <dbReference type="ARBA" id="ARBA00022723"/>
    </source>
</evidence>
<dbReference type="InterPro" id="IPR002401">
    <property type="entry name" value="Cyt_P450_E_grp-I"/>
</dbReference>
<dbReference type="GO" id="GO:0020037">
    <property type="term" value="F:heme binding"/>
    <property type="evidence" value="ECO:0007669"/>
    <property type="project" value="InterPro"/>
</dbReference>
<keyword evidence="7 9" id="KW-0408">Iron</keyword>
<proteinExistence type="inferred from homology"/>
<feature type="transmembrane region" description="Helical" evidence="11">
    <location>
        <begin position="43"/>
        <end position="62"/>
    </location>
</feature>
<evidence type="ECO:0000256" key="7">
    <source>
        <dbReference type="ARBA" id="ARBA00023004"/>
    </source>
</evidence>
<keyword evidence="6 10" id="KW-0560">Oxidoreductase</keyword>
<feature type="binding site" description="axial binding residue" evidence="9">
    <location>
        <position position="483"/>
    </location>
    <ligand>
        <name>heme</name>
        <dbReference type="ChEBI" id="CHEBI:30413"/>
    </ligand>
    <ligandPart>
        <name>Fe</name>
        <dbReference type="ChEBI" id="CHEBI:18248"/>
    </ligandPart>
</feature>
<reference evidence="12" key="1">
    <citation type="submission" date="2023-03" db="EMBL/GenBank/DDBJ databases">
        <title>Massive genome expansion in bonnet fungi (Mycena s.s.) driven by repeated elements and novel gene families across ecological guilds.</title>
        <authorList>
            <consortium name="Lawrence Berkeley National Laboratory"/>
            <person name="Harder C.B."/>
            <person name="Miyauchi S."/>
            <person name="Viragh M."/>
            <person name="Kuo A."/>
            <person name="Thoen E."/>
            <person name="Andreopoulos B."/>
            <person name="Lu D."/>
            <person name="Skrede I."/>
            <person name="Drula E."/>
            <person name="Henrissat B."/>
            <person name="Morin E."/>
            <person name="Kohler A."/>
            <person name="Barry K."/>
            <person name="LaButti K."/>
            <person name="Morin E."/>
            <person name="Salamov A."/>
            <person name="Lipzen A."/>
            <person name="Mereny Z."/>
            <person name="Hegedus B."/>
            <person name="Baldrian P."/>
            <person name="Stursova M."/>
            <person name="Weitz H."/>
            <person name="Taylor A."/>
            <person name="Grigoriev I.V."/>
            <person name="Nagy L.G."/>
            <person name="Martin F."/>
            <person name="Kauserud H."/>
        </authorList>
    </citation>
    <scope>NUCLEOTIDE SEQUENCE</scope>
    <source>
        <strain evidence="12">CBHHK173m</strain>
    </source>
</reference>
<comment type="similarity">
    <text evidence="3 10">Belongs to the cytochrome P450 family.</text>
</comment>
<evidence type="ECO:0000256" key="6">
    <source>
        <dbReference type="ARBA" id="ARBA00023002"/>
    </source>
</evidence>
<name>A0AAD6UJP3_9AGAR</name>
<evidence type="ECO:0000256" key="9">
    <source>
        <dbReference type="PIRSR" id="PIRSR602401-1"/>
    </source>
</evidence>
<comment type="pathway">
    <text evidence="2">Secondary metabolite biosynthesis.</text>
</comment>
<keyword evidence="4 9" id="KW-0349">Heme</keyword>
<organism evidence="12 13">
    <name type="scientific">Mycena belliarum</name>
    <dbReference type="NCBI Taxonomy" id="1033014"/>
    <lineage>
        <taxon>Eukaryota</taxon>
        <taxon>Fungi</taxon>
        <taxon>Dikarya</taxon>
        <taxon>Basidiomycota</taxon>
        <taxon>Agaricomycotina</taxon>
        <taxon>Agaricomycetes</taxon>
        <taxon>Agaricomycetidae</taxon>
        <taxon>Agaricales</taxon>
        <taxon>Marasmiineae</taxon>
        <taxon>Mycenaceae</taxon>
        <taxon>Mycena</taxon>
    </lineage>
</organism>
<evidence type="ECO:0000256" key="2">
    <source>
        <dbReference type="ARBA" id="ARBA00005179"/>
    </source>
</evidence>